<evidence type="ECO:0000313" key="2">
    <source>
        <dbReference type="Proteomes" id="UP001178888"/>
    </source>
</evidence>
<keyword evidence="2" id="KW-1185">Reference proteome</keyword>
<dbReference type="AlphaFoldDB" id="A0AA90RAB0"/>
<dbReference type="RefSeq" id="WP_308914361.1">
    <property type="nucleotide sequence ID" value="NZ_JAVGVR010000002.1"/>
</dbReference>
<proteinExistence type="predicted"/>
<protein>
    <recommendedName>
        <fullName evidence="3">DUF4367 domain-containing protein</fullName>
    </recommendedName>
</protein>
<evidence type="ECO:0008006" key="3">
    <source>
        <dbReference type="Google" id="ProtNLM"/>
    </source>
</evidence>
<evidence type="ECO:0000313" key="1">
    <source>
        <dbReference type="EMBL" id="MDQ6600711.1"/>
    </source>
</evidence>
<dbReference type="Proteomes" id="UP001178888">
    <property type="component" value="Unassembled WGS sequence"/>
</dbReference>
<gene>
    <name evidence="1" type="ORF">RCG21_31285</name>
</gene>
<reference evidence="1" key="1">
    <citation type="submission" date="2023-08" db="EMBL/GenBank/DDBJ databases">
        <title>Nitrogen cycling bacteria in agricultural field soils.</title>
        <authorList>
            <person name="Jang J."/>
        </authorList>
    </citation>
    <scope>NUCLEOTIDE SEQUENCE</scope>
    <source>
        <strain evidence="1">PS3-36</strain>
    </source>
</reference>
<comment type="caution">
    <text evidence="1">The sequence shown here is derived from an EMBL/GenBank/DDBJ whole genome shotgun (WGS) entry which is preliminary data.</text>
</comment>
<name>A0AA90RAB0_9BACI</name>
<sequence>MKKKLMILLNGLMIFFTLNDTGNAIGSDKLYTKKSMTTEEAYEAMGYTDLKKAAKEFEKKFNSKIYLPSIIPFKVTHRYGKVEKEDSKITLEYLGEEFKENDLTIIVSLNDLGKLKNEYEHTLKNGTKVSIREDNNPNLHSSTFLSFKIDNLHYYLSLHYQDKDLEKKKIIEIAESIYQ</sequence>
<organism evidence="1 2">
    <name type="scientific">Bacillus salipaludis</name>
    <dbReference type="NCBI Taxonomy" id="2547811"/>
    <lineage>
        <taxon>Bacteria</taxon>
        <taxon>Bacillati</taxon>
        <taxon>Bacillota</taxon>
        <taxon>Bacilli</taxon>
        <taxon>Bacillales</taxon>
        <taxon>Bacillaceae</taxon>
        <taxon>Bacillus</taxon>
    </lineage>
</organism>
<accession>A0AA90RAB0</accession>
<dbReference type="EMBL" id="JAVGVR010000002">
    <property type="protein sequence ID" value="MDQ6600711.1"/>
    <property type="molecule type" value="Genomic_DNA"/>
</dbReference>